<sequence length="171" mass="19360">MKNSLYAALLFLGLAVLTACGGETAPEEKFTKEYDLAPFGVMLKVRGPEGLKINKVTGGILPHEITMQGEEFQVYLYGQGAETEDVKTLKEEQKEETKASKKGFEIISEDDNGYVFSMQYEGDSTKFYNFEYLYIQGDQQFRMTSSTVTQYSQEAIMDMYKAIEQRPSAEK</sequence>
<reference evidence="2 3" key="1">
    <citation type="journal article" date="2012" name="Stand. Genomic Sci.">
        <title>Complete genome sequencing and analysis of Saprospira grandis str. Lewin, a predatory marine bacterium.</title>
        <authorList>
            <person name="Saw J.H."/>
            <person name="Yuryev A."/>
            <person name="Kanbe M."/>
            <person name="Hou S."/>
            <person name="Young A.G."/>
            <person name="Aizawa S."/>
            <person name="Alam M."/>
        </authorList>
    </citation>
    <scope>NUCLEOTIDE SEQUENCE [LARGE SCALE GENOMIC DNA]</scope>
    <source>
        <strain evidence="2 3">Lewin</strain>
    </source>
</reference>
<evidence type="ECO:0000256" key="1">
    <source>
        <dbReference type="SAM" id="SignalP"/>
    </source>
</evidence>
<dbReference type="AlphaFoldDB" id="H6L383"/>
<dbReference type="STRING" id="984262.SGRA_2181"/>
<evidence type="ECO:0008006" key="4">
    <source>
        <dbReference type="Google" id="ProtNLM"/>
    </source>
</evidence>
<keyword evidence="1" id="KW-0732">Signal</keyword>
<dbReference type="KEGG" id="sgn:SGRA_2181"/>
<dbReference type="PROSITE" id="PS51257">
    <property type="entry name" value="PROKAR_LIPOPROTEIN"/>
    <property type="match status" value="1"/>
</dbReference>
<dbReference type="EMBL" id="CP002831">
    <property type="protein sequence ID" value="AFC24910.1"/>
    <property type="molecule type" value="Genomic_DNA"/>
</dbReference>
<organism evidence="2 3">
    <name type="scientific">Saprospira grandis (strain Lewin)</name>
    <dbReference type="NCBI Taxonomy" id="984262"/>
    <lineage>
        <taxon>Bacteria</taxon>
        <taxon>Pseudomonadati</taxon>
        <taxon>Bacteroidota</taxon>
        <taxon>Saprospiria</taxon>
        <taxon>Saprospirales</taxon>
        <taxon>Saprospiraceae</taxon>
        <taxon>Saprospira</taxon>
    </lineage>
</organism>
<feature type="chain" id="PRO_5003604784" description="Lipoprotein" evidence="1">
    <location>
        <begin position="22"/>
        <end position="171"/>
    </location>
</feature>
<feature type="signal peptide" evidence="1">
    <location>
        <begin position="1"/>
        <end position="21"/>
    </location>
</feature>
<dbReference type="RefSeq" id="WP_015692526.1">
    <property type="nucleotide sequence ID" value="NC_016940.1"/>
</dbReference>
<dbReference type="OrthoDB" id="9823011at2"/>
<gene>
    <name evidence="2" type="ordered locus">SGRA_2181</name>
</gene>
<protein>
    <recommendedName>
        <fullName evidence="4">Lipoprotein</fullName>
    </recommendedName>
</protein>
<keyword evidence="3" id="KW-1185">Reference proteome</keyword>
<evidence type="ECO:0000313" key="3">
    <source>
        <dbReference type="Proteomes" id="UP000007519"/>
    </source>
</evidence>
<dbReference type="Proteomes" id="UP000007519">
    <property type="component" value="Chromosome"/>
</dbReference>
<name>H6L383_SAPGL</name>
<accession>H6L383</accession>
<dbReference type="HOGENOM" id="CLU_1561802_0_0_10"/>
<proteinExistence type="predicted"/>
<evidence type="ECO:0000313" key="2">
    <source>
        <dbReference type="EMBL" id="AFC24910.1"/>
    </source>
</evidence>